<dbReference type="HAMAP" id="MF_02004">
    <property type="entry name" value="Val_tRNA_synth_type1"/>
    <property type="match status" value="1"/>
</dbReference>
<dbReference type="InterPro" id="IPR002300">
    <property type="entry name" value="aa-tRNA-synth_Ia"/>
</dbReference>
<evidence type="ECO:0000256" key="15">
    <source>
        <dbReference type="SAM" id="MobiDB-lite"/>
    </source>
</evidence>
<dbReference type="GO" id="GO:0002161">
    <property type="term" value="F:aminoacyl-tRNA deacylase activity"/>
    <property type="evidence" value="ECO:0007669"/>
    <property type="project" value="InterPro"/>
</dbReference>
<feature type="region of interest" description="Disordered" evidence="15">
    <location>
        <begin position="1"/>
        <end position="105"/>
    </location>
</feature>
<keyword evidence="9 14" id="KW-0648">Protein biosynthesis</keyword>
<evidence type="ECO:0000259" key="18">
    <source>
        <dbReference type="Pfam" id="PF10458"/>
    </source>
</evidence>
<dbReference type="EMBL" id="JALJOV010002088">
    <property type="protein sequence ID" value="KAK9834950.1"/>
    <property type="molecule type" value="Genomic_DNA"/>
</dbReference>
<dbReference type="PROSITE" id="PS00178">
    <property type="entry name" value="AA_TRNA_LIGASE_I"/>
    <property type="match status" value="1"/>
</dbReference>
<dbReference type="CDD" id="cd00817">
    <property type="entry name" value="ValRS_core"/>
    <property type="match status" value="1"/>
</dbReference>
<reference evidence="19 20" key="1">
    <citation type="journal article" date="2024" name="Nat. Commun.">
        <title>Phylogenomics reveals the evolutionary origins of lichenization in chlorophyte algae.</title>
        <authorList>
            <person name="Puginier C."/>
            <person name="Libourel C."/>
            <person name="Otte J."/>
            <person name="Skaloud P."/>
            <person name="Haon M."/>
            <person name="Grisel S."/>
            <person name="Petersen M."/>
            <person name="Berrin J.G."/>
            <person name="Delaux P.M."/>
            <person name="Dal Grande F."/>
            <person name="Keller J."/>
        </authorList>
    </citation>
    <scope>NUCLEOTIDE SEQUENCE [LARGE SCALE GENOMIC DNA]</scope>
    <source>
        <strain evidence="19 20">SAG 2523</strain>
    </source>
</reference>
<evidence type="ECO:0000256" key="12">
    <source>
        <dbReference type="ARBA" id="ARBA00040837"/>
    </source>
</evidence>
<dbReference type="AlphaFoldDB" id="A0AAW1RN59"/>
<dbReference type="SUPFAM" id="SSF46589">
    <property type="entry name" value="tRNA-binding arm"/>
    <property type="match status" value="1"/>
</dbReference>
<dbReference type="FunFam" id="3.40.50.620:FF:000020">
    <property type="entry name" value="Valine--tRNA ligase, mitochondrial"/>
    <property type="match status" value="1"/>
</dbReference>
<comment type="subcellular location">
    <subcellularLocation>
        <location evidence="2">Cytoplasm</location>
    </subcellularLocation>
    <subcellularLocation>
        <location evidence="1">Mitochondrion</location>
    </subcellularLocation>
</comment>
<evidence type="ECO:0000256" key="7">
    <source>
        <dbReference type="ARBA" id="ARBA00022741"/>
    </source>
</evidence>
<feature type="compositionally biased region" description="Low complexity" evidence="15">
    <location>
        <begin position="1"/>
        <end position="16"/>
    </location>
</feature>
<dbReference type="Pfam" id="PF10458">
    <property type="entry name" value="Val_tRNA-synt_C"/>
    <property type="match status" value="1"/>
</dbReference>
<dbReference type="EC" id="6.1.1.9" evidence="4"/>
<proteinExistence type="inferred from homology"/>
<dbReference type="Gene3D" id="3.40.50.620">
    <property type="entry name" value="HUPs"/>
    <property type="match status" value="2"/>
</dbReference>
<dbReference type="FunFam" id="3.90.740.10:FF:000005">
    <property type="entry name" value="Valine--tRNA ligase, mitochondrial"/>
    <property type="match status" value="1"/>
</dbReference>
<dbReference type="Pfam" id="PF08264">
    <property type="entry name" value="Anticodon_1"/>
    <property type="match status" value="1"/>
</dbReference>
<evidence type="ECO:0000256" key="2">
    <source>
        <dbReference type="ARBA" id="ARBA00004496"/>
    </source>
</evidence>
<comment type="similarity">
    <text evidence="3 14">Belongs to the class-I aminoacyl-tRNA synthetase family.</text>
</comment>
<dbReference type="Gene3D" id="1.10.287.380">
    <property type="entry name" value="Valyl-tRNA synthetase, C-terminal domain"/>
    <property type="match status" value="1"/>
</dbReference>
<dbReference type="GO" id="GO:0009791">
    <property type="term" value="P:post-embryonic development"/>
    <property type="evidence" value="ECO:0007669"/>
    <property type="project" value="UniProtKB-ARBA"/>
</dbReference>
<dbReference type="InterPro" id="IPR014729">
    <property type="entry name" value="Rossmann-like_a/b/a_fold"/>
</dbReference>
<dbReference type="InterPro" id="IPR013155">
    <property type="entry name" value="M/V/L/I-tRNA-synth_anticd-bd"/>
</dbReference>
<dbReference type="FunFam" id="1.10.730.10:FF:000009">
    <property type="entry name" value="Valine--tRNA ligase, mitochondrial"/>
    <property type="match status" value="1"/>
</dbReference>
<keyword evidence="6 14" id="KW-0436">Ligase</keyword>
<dbReference type="SUPFAM" id="SSF52374">
    <property type="entry name" value="Nucleotidylyl transferase"/>
    <property type="match status" value="1"/>
</dbReference>
<dbReference type="CDD" id="cd07962">
    <property type="entry name" value="Anticodon_Ia_Val"/>
    <property type="match status" value="1"/>
</dbReference>
<dbReference type="GO" id="GO:0004832">
    <property type="term" value="F:valine-tRNA ligase activity"/>
    <property type="evidence" value="ECO:0007669"/>
    <property type="project" value="UniProtKB-EC"/>
</dbReference>
<dbReference type="NCBIfam" id="TIGR00422">
    <property type="entry name" value="valS"/>
    <property type="match status" value="1"/>
</dbReference>
<sequence length="1081" mass="120303">MASNSTAAAAANGAPPAAEPEDPLKKAKKDAKAAEKAAKKAKAAAKAEATKAAASAPKATNSKKQALAAEAEEKKNKAREDVKAATDAAKATPKGQKKQLAGDEMSSYHPEYVEAAWYDWWEKQGYFKPSTEENGKPPFVIVIPPPNVTGSLHLGHALTNAIQDTVVRWKRMSGYNVLWVPGTDHAGIATQTVVEKQLKQEQPPRSRHDLGREKFLEKVFEWKDSKGNRICDQLRRIGSSVDWERLVFTMDAPRSAAVKEAFIRLHRDGLIYRDNRLVNWDCSLRTAVSEIEVDYEDITAPTMMNVPGYKEQIEFGVLTSFAYKFADSDDEIVVATTRPETMIGDTAVAVHPEDPKYQRFHGKHVKHPLDGRLLPIICDAELVDMNFGTGAVKITPAHDPNDFATGKRHNLEFINILSDDGSITAFGGQFAGQPRFKARVTVVDWLKELGLYRGVAPNAMRLGVCSRSKDVIEPVLKPQWWVSCNNMAADARAAASDGRLQIIPSEFNATWNRWLDNIRDWCISRQLWWGHRIPAYYVSLQQTENGVESGQPGAPSERMDCWVVGQDEADAQAQAQAKFPGQQFTLQQDEDVLDTWFSSGLFPFSVMGWPQLTADLSRFFPGALLETGHDILFFWVARMVMLSLQLTGQIPFKHVYLHSMVRDAHGRKMSKTLGNVVDPIDVIQGISLQGLHDTLAGGNLDPQEIQRAKEGQKADYPNGIEECGTDALRFALVFYTSQGRDINLDIQRVISFRHWCNKLWNAIKFGMLKLGGFEPGSPPQSLEGLPFACAWILGRLNACITTVVSSMENYDFSAAASALYDFWQYKLCDVFIELVKPIMDDRQEGLEHLRPHFQGTLCLCLELGLRLLHPFMPFVTEELWQRLPKAPTRGSSSSPASLMVASYPEPVPAWDSPKLEAEMTFLASIVSGAGKLRTEYKLAQSKRPQLTITCSDAARAELIKARSLDITTLALAGSLQVLAADAKAPEGCPVSLIDETTTVYMLLGSGDVDHAKELEKHLKEQEKQEERIQQLEKRISMPDYVDRTPAEVQEKDAEKRHKYQVELAAVIEQIAQSQKLLGRCS</sequence>
<dbReference type="GO" id="GO:0006438">
    <property type="term" value="P:valyl-tRNA aminoacylation"/>
    <property type="evidence" value="ECO:0007669"/>
    <property type="project" value="InterPro"/>
</dbReference>
<dbReference type="PANTHER" id="PTHR11946">
    <property type="entry name" value="VALYL-TRNA SYNTHETASES"/>
    <property type="match status" value="1"/>
</dbReference>
<dbReference type="PANTHER" id="PTHR11946:SF109">
    <property type="entry name" value="VALINE--TRNA LIGASE"/>
    <property type="match status" value="1"/>
</dbReference>
<keyword evidence="5" id="KW-0963">Cytoplasm</keyword>
<comment type="catalytic activity">
    <reaction evidence="13">
        <text>tRNA(Val) + L-valine + ATP = L-valyl-tRNA(Val) + AMP + diphosphate</text>
        <dbReference type="Rhea" id="RHEA:10704"/>
        <dbReference type="Rhea" id="RHEA-COMP:9672"/>
        <dbReference type="Rhea" id="RHEA-COMP:9708"/>
        <dbReference type="ChEBI" id="CHEBI:30616"/>
        <dbReference type="ChEBI" id="CHEBI:33019"/>
        <dbReference type="ChEBI" id="CHEBI:57762"/>
        <dbReference type="ChEBI" id="CHEBI:78442"/>
        <dbReference type="ChEBI" id="CHEBI:78537"/>
        <dbReference type="ChEBI" id="CHEBI:456215"/>
        <dbReference type="EC" id="6.1.1.9"/>
    </reaction>
</comment>
<dbReference type="Proteomes" id="UP001485043">
    <property type="component" value="Unassembled WGS sequence"/>
</dbReference>
<dbReference type="FunFam" id="3.40.50.620:FF:000078">
    <property type="entry name" value="Valine--tRNA ligase, mitochondrial"/>
    <property type="match status" value="1"/>
</dbReference>
<feature type="domain" description="Methionyl/Valyl/Leucyl/Isoleucyl-tRNA synthetase anticodon-binding" evidence="17">
    <location>
        <begin position="790"/>
        <end position="943"/>
    </location>
</feature>
<keyword evidence="8 14" id="KW-0067">ATP-binding</keyword>
<evidence type="ECO:0000313" key="20">
    <source>
        <dbReference type="Proteomes" id="UP001485043"/>
    </source>
</evidence>
<dbReference type="InterPro" id="IPR033705">
    <property type="entry name" value="Anticodon_Ia_Val"/>
</dbReference>
<dbReference type="Gene3D" id="3.90.740.10">
    <property type="entry name" value="Valyl/Leucyl/Isoleucyl-tRNA synthetase, editing domain"/>
    <property type="match status" value="2"/>
</dbReference>
<dbReference type="GO" id="GO:0048608">
    <property type="term" value="P:reproductive structure development"/>
    <property type="evidence" value="ECO:0007669"/>
    <property type="project" value="UniProtKB-ARBA"/>
</dbReference>
<gene>
    <name evidence="19" type="ORF">WJX84_002477</name>
</gene>
<keyword evidence="10 14" id="KW-0030">Aminoacyl-tRNA synthetase</keyword>
<evidence type="ECO:0000256" key="9">
    <source>
        <dbReference type="ARBA" id="ARBA00022917"/>
    </source>
</evidence>
<dbReference type="GO" id="GO:0005829">
    <property type="term" value="C:cytosol"/>
    <property type="evidence" value="ECO:0007669"/>
    <property type="project" value="TreeGrafter"/>
</dbReference>
<dbReference type="GO" id="GO:0005739">
    <property type="term" value="C:mitochondrion"/>
    <property type="evidence" value="ECO:0007669"/>
    <property type="project" value="UniProtKB-SubCell"/>
</dbReference>
<accession>A0AAW1RN59</accession>
<evidence type="ECO:0000256" key="14">
    <source>
        <dbReference type="RuleBase" id="RU363035"/>
    </source>
</evidence>
<dbReference type="InterPro" id="IPR002303">
    <property type="entry name" value="Valyl-tRNA_ligase"/>
</dbReference>
<evidence type="ECO:0000256" key="10">
    <source>
        <dbReference type="ARBA" id="ARBA00023146"/>
    </source>
</evidence>
<feature type="domain" description="Valyl-tRNA synthetase tRNA-binding arm" evidence="18">
    <location>
        <begin position="1011"/>
        <end position="1071"/>
    </location>
</feature>
<feature type="compositionally biased region" description="Basic and acidic residues" evidence="15">
    <location>
        <begin position="22"/>
        <end position="38"/>
    </location>
</feature>
<dbReference type="InterPro" id="IPR019499">
    <property type="entry name" value="Val-tRNA_synth_tRNA-bd"/>
</dbReference>
<dbReference type="SUPFAM" id="SSF47323">
    <property type="entry name" value="Anticodon-binding domain of a subclass of class I aminoacyl-tRNA synthetases"/>
    <property type="match status" value="1"/>
</dbReference>
<dbReference type="InterPro" id="IPR001412">
    <property type="entry name" value="aa-tRNA-synth_I_CS"/>
</dbReference>
<evidence type="ECO:0000256" key="11">
    <source>
        <dbReference type="ARBA" id="ARBA00029936"/>
    </source>
</evidence>
<dbReference type="NCBIfam" id="NF004349">
    <property type="entry name" value="PRK05729.1"/>
    <property type="match status" value="1"/>
</dbReference>
<protein>
    <recommendedName>
        <fullName evidence="12">Valine--tRNA ligase, mitochondrial</fullName>
        <ecNumber evidence="4">6.1.1.9</ecNumber>
    </recommendedName>
    <alternativeName>
        <fullName evidence="11">Valyl-tRNA synthetase</fullName>
    </alternativeName>
</protein>
<dbReference type="Gene3D" id="1.10.730.10">
    <property type="entry name" value="Isoleucyl-tRNA Synthetase, Domain 1"/>
    <property type="match status" value="1"/>
</dbReference>
<dbReference type="PRINTS" id="PR00986">
    <property type="entry name" value="TRNASYNTHVAL"/>
</dbReference>
<evidence type="ECO:0000256" key="8">
    <source>
        <dbReference type="ARBA" id="ARBA00022840"/>
    </source>
</evidence>
<evidence type="ECO:0000256" key="5">
    <source>
        <dbReference type="ARBA" id="ARBA00022490"/>
    </source>
</evidence>
<evidence type="ECO:0000256" key="4">
    <source>
        <dbReference type="ARBA" id="ARBA00013169"/>
    </source>
</evidence>
<feature type="compositionally biased region" description="Basic and acidic residues" evidence="15">
    <location>
        <begin position="71"/>
        <end position="84"/>
    </location>
</feature>
<evidence type="ECO:0000256" key="3">
    <source>
        <dbReference type="ARBA" id="ARBA00005594"/>
    </source>
</evidence>
<dbReference type="GO" id="GO:0005524">
    <property type="term" value="F:ATP binding"/>
    <property type="evidence" value="ECO:0007669"/>
    <property type="project" value="UniProtKB-KW"/>
</dbReference>
<evidence type="ECO:0000256" key="6">
    <source>
        <dbReference type="ARBA" id="ARBA00022598"/>
    </source>
</evidence>
<comment type="caution">
    <text evidence="19">The sequence shown here is derived from an EMBL/GenBank/DDBJ whole genome shotgun (WGS) entry which is preliminary data.</text>
</comment>
<evidence type="ECO:0000256" key="13">
    <source>
        <dbReference type="ARBA" id="ARBA00047552"/>
    </source>
</evidence>
<dbReference type="InterPro" id="IPR009080">
    <property type="entry name" value="tRNAsynth_Ia_anticodon-bd"/>
</dbReference>
<dbReference type="InterPro" id="IPR009008">
    <property type="entry name" value="Val/Leu/Ile-tRNA-synth_edit"/>
</dbReference>
<dbReference type="Pfam" id="PF00133">
    <property type="entry name" value="tRNA-synt_1"/>
    <property type="match status" value="1"/>
</dbReference>
<evidence type="ECO:0000256" key="1">
    <source>
        <dbReference type="ARBA" id="ARBA00004173"/>
    </source>
</evidence>
<dbReference type="SUPFAM" id="SSF50677">
    <property type="entry name" value="ValRS/IleRS/LeuRS editing domain"/>
    <property type="match status" value="1"/>
</dbReference>
<organism evidence="19 20">
    <name type="scientific">Apatococcus fuscideae</name>
    <dbReference type="NCBI Taxonomy" id="2026836"/>
    <lineage>
        <taxon>Eukaryota</taxon>
        <taxon>Viridiplantae</taxon>
        <taxon>Chlorophyta</taxon>
        <taxon>core chlorophytes</taxon>
        <taxon>Trebouxiophyceae</taxon>
        <taxon>Chlorellales</taxon>
        <taxon>Chlorellaceae</taxon>
        <taxon>Apatococcus</taxon>
    </lineage>
</organism>
<evidence type="ECO:0000259" key="17">
    <source>
        <dbReference type="Pfam" id="PF08264"/>
    </source>
</evidence>
<evidence type="ECO:0000313" key="19">
    <source>
        <dbReference type="EMBL" id="KAK9834950.1"/>
    </source>
</evidence>
<keyword evidence="20" id="KW-1185">Reference proteome</keyword>
<keyword evidence="7 14" id="KW-0547">Nucleotide-binding</keyword>
<evidence type="ECO:0000259" key="16">
    <source>
        <dbReference type="Pfam" id="PF00133"/>
    </source>
</evidence>
<dbReference type="InterPro" id="IPR037118">
    <property type="entry name" value="Val-tRNA_synth_C_sf"/>
</dbReference>
<dbReference type="InterPro" id="IPR010978">
    <property type="entry name" value="tRNA-bd_arm"/>
</dbReference>
<name>A0AAW1RN59_9CHLO</name>
<feature type="domain" description="Aminoacyl-tRNA synthetase class Ia" evidence="16">
    <location>
        <begin position="117"/>
        <end position="745"/>
    </location>
</feature>
<feature type="compositionally biased region" description="Low complexity" evidence="15">
    <location>
        <begin position="44"/>
        <end position="69"/>
    </location>
</feature>